<reference evidence="1" key="4">
    <citation type="submission" date="2025-09" db="UniProtKB">
        <authorList>
            <consortium name="Ensembl"/>
        </authorList>
    </citation>
    <scope>IDENTIFICATION</scope>
    <source>
        <strain evidence="1">HNI</strain>
    </source>
</reference>
<dbReference type="Proteomes" id="UP000265180">
    <property type="component" value="Chromosome 11"/>
</dbReference>
<reference evidence="1" key="3">
    <citation type="submission" date="2025-08" db="UniProtKB">
        <authorList>
            <consortium name="Ensembl"/>
        </authorList>
    </citation>
    <scope>IDENTIFICATION</scope>
    <source>
        <strain evidence="1">HNI</strain>
    </source>
</reference>
<reference evidence="1 2" key="2">
    <citation type="submission" date="2017-04" db="EMBL/GenBank/DDBJ databases">
        <title>CpG methylation of centromeres and impact of large insertions on vertebrate speciation.</title>
        <authorList>
            <person name="Ichikawa K."/>
            <person name="Yoshimura J."/>
            <person name="Morishita S."/>
        </authorList>
    </citation>
    <scope>NUCLEOTIDE SEQUENCE</scope>
    <source>
        <strain evidence="1 2">HNI</strain>
    </source>
</reference>
<accession>A0A3P9LQF5</accession>
<evidence type="ECO:0000313" key="2">
    <source>
        <dbReference type="Proteomes" id="UP000265180"/>
    </source>
</evidence>
<proteinExistence type="predicted"/>
<evidence type="ECO:0000313" key="1">
    <source>
        <dbReference type="Ensembl" id="ENSORLP00020022838.1"/>
    </source>
</evidence>
<dbReference type="AlphaFoldDB" id="A0A3P9LQF5"/>
<organism evidence="1 2">
    <name type="scientific">Oryzias latipes</name>
    <name type="common">Japanese rice fish</name>
    <name type="synonym">Japanese killifish</name>
    <dbReference type="NCBI Taxonomy" id="8090"/>
    <lineage>
        <taxon>Eukaryota</taxon>
        <taxon>Metazoa</taxon>
        <taxon>Chordata</taxon>
        <taxon>Craniata</taxon>
        <taxon>Vertebrata</taxon>
        <taxon>Euteleostomi</taxon>
        <taxon>Actinopterygii</taxon>
        <taxon>Neopterygii</taxon>
        <taxon>Teleostei</taxon>
        <taxon>Neoteleostei</taxon>
        <taxon>Acanthomorphata</taxon>
        <taxon>Ovalentaria</taxon>
        <taxon>Atherinomorphae</taxon>
        <taxon>Beloniformes</taxon>
        <taxon>Adrianichthyidae</taxon>
        <taxon>Oryziinae</taxon>
        <taxon>Oryzias</taxon>
    </lineage>
</organism>
<sequence length="71" mass="8223">MHFQLKESEKKNFCNYTCSLMLSKRDQTSHPDRSRLDMTSLQQVAQFVPRVFNHQDCDGGQCDGLQKSTIN</sequence>
<name>A0A3P9LQF5_ORYLA</name>
<protein>
    <submittedName>
        <fullName evidence="1">Uncharacterized protein</fullName>
    </submittedName>
</protein>
<reference key="1">
    <citation type="journal article" date="2007" name="Nature">
        <title>The medaka draft genome and insights into vertebrate genome evolution.</title>
        <authorList>
            <person name="Kasahara M."/>
            <person name="Naruse K."/>
            <person name="Sasaki S."/>
            <person name="Nakatani Y."/>
            <person name="Qu W."/>
            <person name="Ahsan B."/>
            <person name="Yamada T."/>
            <person name="Nagayasu Y."/>
            <person name="Doi K."/>
            <person name="Kasai Y."/>
            <person name="Jindo T."/>
            <person name="Kobayashi D."/>
            <person name="Shimada A."/>
            <person name="Toyoda A."/>
            <person name="Kuroki Y."/>
            <person name="Fujiyama A."/>
            <person name="Sasaki T."/>
            <person name="Shimizu A."/>
            <person name="Asakawa S."/>
            <person name="Shimizu N."/>
            <person name="Hashimoto S."/>
            <person name="Yang J."/>
            <person name="Lee Y."/>
            <person name="Matsushima K."/>
            <person name="Sugano S."/>
            <person name="Sakaizumi M."/>
            <person name="Narita T."/>
            <person name="Ohishi K."/>
            <person name="Haga S."/>
            <person name="Ohta F."/>
            <person name="Nomoto H."/>
            <person name="Nogata K."/>
            <person name="Morishita T."/>
            <person name="Endo T."/>
            <person name="Shin-I T."/>
            <person name="Takeda H."/>
            <person name="Morishita S."/>
            <person name="Kohara Y."/>
        </authorList>
    </citation>
    <scope>NUCLEOTIDE SEQUENCE [LARGE SCALE GENOMIC DNA]</scope>
    <source>
        <strain>Hd-rR</strain>
    </source>
</reference>
<dbReference type="Ensembl" id="ENSORLT00020011070.1">
    <property type="protein sequence ID" value="ENSORLP00020022838.1"/>
    <property type="gene ID" value="ENSORLG00020003334.1"/>
</dbReference>